<evidence type="ECO:0000313" key="12">
    <source>
        <dbReference type="Proteomes" id="UP000704341"/>
    </source>
</evidence>
<keyword evidence="5" id="KW-0406">Ion transport</keyword>
<dbReference type="SUPFAM" id="SSF81324">
    <property type="entry name" value="Voltage-gated potassium channels"/>
    <property type="match status" value="1"/>
</dbReference>
<accession>A0ABR8P9E1</accession>
<keyword evidence="2" id="KW-0813">Transport</keyword>
<dbReference type="RefSeq" id="WP_191668548.1">
    <property type="nucleotide sequence ID" value="NZ_QORN01000047.1"/>
</dbReference>
<dbReference type="PRINTS" id="PR00169">
    <property type="entry name" value="KCHANNEL"/>
</dbReference>
<evidence type="ECO:0000256" key="8">
    <source>
        <dbReference type="SAM" id="Coils"/>
    </source>
</evidence>
<evidence type="ECO:0000256" key="5">
    <source>
        <dbReference type="ARBA" id="ARBA00023065"/>
    </source>
</evidence>
<evidence type="ECO:0000256" key="9">
    <source>
        <dbReference type="SAM" id="Phobius"/>
    </source>
</evidence>
<dbReference type="InterPro" id="IPR028325">
    <property type="entry name" value="VG_K_chnl"/>
</dbReference>
<proteinExistence type="predicted"/>
<keyword evidence="12" id="KW-1185">Reference proteome</keyword>
<evidence type="ECO:0000256" key="4">
    <source>
        <dbReference type="ARBA" id="ARBA00022989"/>
    </source>
</evidence>
<feature type="coiled-coil region" evidence="8">
    <location>
        <begin position="198"/>
        <end position="235"/>
    </location>
</feature>
<comment type="caution">
    <text evidence="11">The sequence shown here is derived from an EMBL/GenBank/DDBJ whole genome shotgun (WGS) entry which is preliminary data.</text>
</comment>
<evidence type="ECO:0000256" key="1">
    <source>
        <dbReference type="ARBA" id="ARBA00004141"/>
    </source>
</evidence>
<evidence type="ECO:0000256" key="7">
    <source>
        <dbReference type="ARBA" id="ARBA00023303"/>
    </source>
</evidence>
<organism evidence="11 12">
    <name type="scientific">Limosilactobacillus walteri</name>
    <dbReference type="NCBI Taxonomy" id="2268022"/>
    <lineage>
        <taxon>Bacteria</taxon>
        <taxon>Bacillati</taxon>
        <taxon>Bacillota</taxon>
        <taxon>Bacilli</taxon>
        <taxon>Lactobacillales</taxon>
        <taxon>Lactobacillaceae</taxon>
        <taxon>Limosilactobacillus</taxon>
    </lineage>
</organism>
<protein>
    <submittedName>
        <fullName evidence="11">Ion transporter</fullName>
    </submittedName>
</protein>
<keyword evidence="8" id="KW-0175">Coiled coil</keyword>
<dbReference type="InterPro" id="IPR027359">
    <property type="entry name" value="Volt_channel_dom_sf"/>
</dbReference>
<name>A0ABR8P9E1_9LACO</name>
<evidence type="ECO:0000313" key="11">
    <source>
        <dbReference type="EMBL" id="MBD5807384.1"/>
    </source>
</evidence>
<feature type="transmembrane region" description="Helical" evidence="9">
    <location>
        <begin position="174"/>
        <end position="197"/>
    </location>
</feature>
<evidence type="ECO:0000259" key="10">
    <source>
        <dbReference type="Pfam" id="PF07885"/>
    </source>
</evidence>
<evidence type="ECO:0000256" key="3">
    <source>
        <dbReference type="ARBA" id="ARBA00022692"/>
    </source>
</evidence>
<sequence length="236" mass="26818">MKKKIYEVIMVILAVISILLIILDYGSVININTGYPALLNNIILVVFTVDYFIRFSLAKDKRQFFKQNFFDLISIIPVNATFNLFRFARIVRFISVLRIFRLIGLTGKLNRLLQTNGLIYVMYTSVCILVVSASMYSISEHKSFGNSLWWAIATATTIGYGDISPHTFLGKLAAILLMVIGIGFVGVLTSSITNFFIQDHTSDRMEEVLEKLNKLEEANKELRAEIKKINNNTEED</sequence>
<dbReference type="PANTHER" id="PTHR11537">
    <property type="entry name" value="VOLTAGE-GATED POTASSIUM CHANNEL"/>
    <property type="match status" value="1"/>
</dbReference>
<dbReference type="PANTHER" id="PTHR11537:SF254">
    <property type="entry name" value="POTASSIUM VOLTAGE-GATED CHANNEL PROTEIN SHAB"/>
    <property type="match status" value="1"/>
</dbReference>
<keyword evidence="7" id="KW-0407">Ion channel</keyword>
<keyword evidence="3 9" id="KW-0812">Transmembrane</keyword>
<gene>
    <name evidence="11" type="ORF">DTK66_09840</name>
</gene>
<comment type="subcellular location">
    <subcellularLocation>
        <location evidence="1">Membrane</location>
        <topology evidence="1">Multi-pass membrane protein</topology>
    </subcellularLocation>
</comment>
<dbReference type="InterPro" id="IPR013099">
    <property type="entry name" value="K_chnl_dom"/>
</dbReference>
<dbReference type="Pfam" id="PF07885">
    <property type="entry name" value="Ion_trans_2"/>
    <property type="match status" value="1"/>
</dbReference>
<dbReference type="Gene3D" id="1.20.120.350">
    <property type="entry name" value="Voltage-gated potassium channels. Chain C"/>
    <property type="match status" value="1"/>
</dbReference>
<evidence type="ECO:0000256" key="2">
    <source>
        <dbReference type="ARBA" id="ARBA00022448"/>
    </source>
</evidence>
<dbReference type="EMBL" id="QORN01000047">
    <property type="protein sequence ID" value="MBD5807384.1"/>
    <property type="molecule type" value="Genomic_DNA"/>
</dbReference>
<feature type="transmembrane region" description="Helical" evidence="9">
    <location>
        <begin position="117"/>
        <end position="136"/>
    </location>
</feature>
<keyword evidence="4 9" id="KW-1133">Transmembrane helix</keyword>
<keyword evidence="6 9" id="KW-0472">Membrane</keyword>
<feature type="domain" description="Potassium channel" evidence="10">
    <location>
        <begin position="126"/>
        <end position="197"/>
    </location>
</feature>
<feature type="transmembrane region" description="Helical" evidence="9">
    <location>
        <begin position="5"/>
        <end position="23"/>
    </location>
</feature>
<feature type="transmembrane region" description="Helical" evidence="9">
    <location>
        <begin position="35"/>
        <end position="57"/>
    </location>
</feature>
<reference evidence="11 12" key="1">
    <citation type="submission" date="2018-07" db="EMBL/GenBank/DDBJ databases">
        <title>Phylogenomic Insights into understanding Host Adaptation of Lactobacillus reuteri by a novel species, Lactobacillus spp. M31.</title>
        <authorList>
            <person name="Sharma S."/>
            <person name="Patil P."/>
            <person name="Korpole S."/>
            <person name="Patil P.B."/>
        </authorList>
    </citation>
    <scope>NUCLEOTIDE SEQUENCE [LARGE SCALE GENOMIC DNA]</scope>
    <source>
        <strain evidence="11 12">M31</strain>
    </source>
</reference>
<dbReference type="Gene3D" id="1.10.287.70">
    <property type="match status" value="1"/>
</dbReference>
<evidence type="ECO:0000256" key="6">
    <source>
        <dbReference type="ARBA" id="ARBA00023136"/>
    </source>
</evidence>
<dbReference type="Proteomes" id="UP000704341">
    <property type="component" value="Unassembled WGS sequence"/>
</dbReference>